<feature type="binding site" evidence="8">
    <location>
        <position position="262"/>
    </location>
    <ligand>
        <name>AMP</name>
        <dbReference type="ChEBI" id="CHEBI:456215"/>
    </ligand>
</feature>
<dbReference type="PROSITE" id="PS51845">
    <property type="entry name" value="PDEASE_I_2"/>
    <property type="match status" value="1"/>
</dbReference>
<feature type="binding site" evidence="8">
    <location>
        <begin position="221"/>
        <end position="225"/>
    </location>
    <ligand>
        <name>AMP</name>
        <dbReference type="ChEBI" id="CHEBI:456215"/>
    </ligand>
</feature>
<dbReference type="Gene3D" id="1.10.1300.10">
    <property type="entry name" value="3'5'-cyclic nucleotide phosphodiesterase, catalytic domain"/>
    <property type="match status" value="1"/>
</dbReference>
<sequence>MGGWGWGGYIASPPLHPGYLSAFSDRCFLVSVLVTLARPATEGRGAVWLGEILAHGVYHLFAQCEPGFRRLITLLSAEHWSCWCVAGRETRLLPADWSASSSQQGEVESGTRRKLNRLLSFQRFFHASRLLRGLASHSPGSLHILDNDYLGQAAHMLSKVETWNFDIFLFDRLTNGNSLVTLMCHLFNVCDLIHHFQLDMVKLHRFLGMVQDDYHSNNPYHNAVHAADVTQAMYCYMKEPRLAEQLTPLDGFLGLMAAAAHDVDHPGVNQPFLMKTRHHLASLYQNTSVLESHHWRSTVGMLRESGLLSHLPANISQDIEQQLGSLILATDISRQNEFLVTFREHLDNQDLDLQLASHRHFMLQIALKCADVCNPCRDWELSRQWSERVCEEFYRQGDLERKLNMEISPLCDKLTDSVPAVQIGFISYIVQPLFQEWQRFTEPSLLSQMMMSNLHKNKDRWSRLWCVHAASETQPHSEEPGGGGGGDGEDIS</sequence>
<organism evidence="13 14">
    <name type="scientific">Nothobranchius furzeri</name>
    <name type="common">Turquoise killifish</name>
    <dbReference type="NCBI Taxonomy" id="105023"/>
    <lineage>
        <taxon>Eukaryota</taxon>
        <taxon>Metazoa</taxon>
        <taxon>Chordata</taxon>
        <taxon>Craniata</taxon>
        <taxon>Vertebrata</taxon>
        <taxon>Euteleostomi</taxon>
        <taxon>Actinopterygii</taxon>
        <taxon>Neopterygii</taxon>
        <taxon>Teleostei</taxon>
        <taxon>Neoteleostei</taxon>
        <taxon>Acanthomorphata</taxon>
        <taxon>Ovalentaria</taxon>
        <taxon>Atherinomorphae</taxon>
        <taxon>Cyprinodontiformes</taxon>
        <taxon>Nothobranchiidae</taxon>
        <taxon>Nothobranchius</taxon>
    </lineage>
</organism>
<reference evidence="13" key="1">
    <citation type="submission" date="2014-08" db="EMBL/GenBank/DDBJ databases">
        <authorList>
            <person name="Senf B."/>
            <person name="Petzold A."/>
            <person name="Downie B.R."/>
            <person name="Koch P."/>
            <person name="Platzer M."/>
        </authorList>
    </citation>
    <scope>NUCLEOTIDE SEQUENCE [LARGE SCALE GENOMIC DNA]</scope>
    <source>
        <strain evidence="13">GRZ</strain>
    </source>
</reference>
<keyword evidence="4 10" id="KW-0378">Hydrolase</keyword>
<keyword evidence="14" id="KW-1185">Reference proteome</keyword>
<dbReference type="FunFam" id="1.10.1300.10:FF:000004">
    <property type="entry name" value="Phosphodiesterase"/>
    <property type="match status" value="1"/>
</dbReference>
<dbReference type="InterPro" id="IPR023174">
    <property type="entry name" value="PDEase_CS"/>
</dbReference>
<evidence type="ECO:0000256" key="8">
    <source>
        <dbReference type="PIRSR" id="PIRSR623088-2"/>
    </source>
</evidence>
<dbReference type="GO" id="GO:0007165">
    <property type="term" value="P:signal transduction"/>
    <property type="evidence" value="ECO:0007669"/>
    <property type="project" value="InterPro"/>
</dbReference>
<feature type="binding site" evidence="9">
    <location>
        <position position="262"/>
    </location>
    <ligand>
        <name>Zn(2+)</name>
        <dbReference type="ChEBI" id="CHEBI:29105"/>
        <label>2</label>
    </ligand>
</feature>
<evidence type="ECO:0000256" key="7">
    <source>
        <dbReference type="PIRSR" id="PIRSR623088-1"/>
    </source>
</evidence>
<evidence type="ECO:0000256" key="5">
    <source>
        <dbReference type="ARBA" id="ARBA00023149"/>
    </source>
</evidence>
<dbReference type="InterPro" id="IPR036971">
    <property type="entry name" value="PDEase_catalytic_dom_sf"/>
</dbReference>
<dbReference type="CDD" id="cd00077">
    <property type="entry name" value="HDc"/>
    <property type="match status" value="1"/>
</dbReference>
<name>A0A8C6VZ37_NOTFU</name>
<comment type="catalytic activity">
    <reaction evidence="1">
        <text>3',5'-cyclic AMP + H2O = AMP + H(+)</text>
        <dbReference type="Rhea" id="RHEA:25277"/>
        <dbReference type="ChEBI" id="CHEBI:15377"/>
        <dbReference type="ChEBI" id="CHEBI:15378"/>
        <dbReference type="ChEBI" id="CHEBI:58165"/>
        <dbReference type="ChEBI" id="CHEBI:456215"/>
        <dbReference type="EC" id="3.1.4.53"/>
    </reaction>
</comment>
<dbReference type="PROSITE" id="PS00126">
    <property type="entry name" value="PDEASE_I_1"/>
    <property type="match status" value="1"/>
</dbReference>
<dbReference type="PRINTS" id="PR00387">
    <property type="entry name" value="PDIESTERASE1"/>
</dbReference>
<comment type="pathway">
    <text evidence="2">Purine metabolism; 3',5'-cyclic AMP degradation; AMP from 3',5'-cyclic AMP: step 1/1.</text>
</comment>
<evidence type="ECO:0000256" key="6">
    <source>
        <dbReference type="ARBA" id="ARBA00061458"/>
    </source>
</evidence>
<evidence type="ECO:0000256" key="2">
    <source>
        <dbReference type="ARBA" id="ARBA00004703"/>
    </source>
</evidence>
<evidence type="ECO:0000256" key="9">
    <source>
        <dbReference type="PIRSR" id="PIRSR623088-3"/>
    </source>
</evidence>
<evidence type="ECO:0000256" key="10">
    <source>
        <dbReference type="RuleBase" id="RU363067"/>
    </source>
</evidence>
<dbReference type="GeneTree" id="ENSGT00940000159413"/>
<dbReference type="AlphaFoldDB" id="A0A8C6VZ37"/>
<protein>
    <recommendedName>
        <fullName evidence="10">Phosphodiesterase</fullName>
        <ecNumber evidence="10">3.1.4.-</ecNumber>
    </recommendedName>
</protein>
<feature type="binding site" evidence="8">
    <location>
        <position position="371"/>
    </location>
    <ligand>
        <name>AMP</name>
        <dbReference type="ChEBI" id="CHEBI:456215"/>
    </ligand>
</feature>
<feature type="region of interest" description="Disordered" evidence="11">
    <location>
        <begin position="472"/>
        <end position="492"/>
    </location>
</feature>
<reference evidence="13" key="2">
    <citation type="submission" date="2025-08" db="UniProtKB">
        <authorList>
            <consortium name="Ensembl"/>
        </authorList>
    </citation>
    <scope>IDENTIFICATION</scope>
</reference>
<dbReference type="SUPFAM" id="SSF109604">
    <property type="entry name" value="HD-domain/PDEase-like"/>
    <property type="match status" value="1"/>
</dbReference>
<evidence type="ECO:0000256" key="4">
    <source>
        <dbReference type="ARBA" id="ARBA00022801"/>
    </source>
</evidence>
<feature type="binding site" evidence="9">
    <location>
        <position position="225"/>
    </location>
    <ligand>
        <name>Zn(2+)</name>
        <dbReference type="ChEBI" id="CHEBI:29105"/>
        <label>1</label>
    </ligand>
</feature>
<dbReference type="GO" id="GO:0046872">
    <property type="term" value="F:metal ion binding"/>
    <property type="evidence" value="ECO:0007669"/>
    <property type="project" value="UniProtKB-KW"/>
</dbReference>
<dbReference type="SMART" id="SM00471">
    <property type="entry name" value="HDc"/>
    <property type="match status" value="1"/>
</dbReference>
<feature type="binding site" evidence="9">
    <location>
        <position position="261"/>
    </location>
    <ligand>
        <name>Zn(2+)</name>
        <dbReference type="ChEBI" id="CHEBI:29105"/>
        <label>1</label>
    </ligand>
</feature>
<feature type="binding site" evidence="9">
    <location>
        <position position="371"/>
    </location>
    <ligand>
        <name>Zn(2+)</name>
        <dbReference type="ChEBI" id="CHEBI:29105"/>
        <label>1</label>
    </ligand>
</feature>
<dbReference type="GO" id="GO:0004115">
    <property type="term" value="F:3',5'-cyclic-AMP phosphodiesterase activity"/>
    <property type="evidence" value="ECO:0007669"/>
    <property type="project" value="UniProtKB-EC"/>
</dbReference>
<evidence type="ECO:0000256" key="11">
    <source>
        <dbReference type="SAM" id="MobiDB-lite"/>
    </source>
</evidence>
<comment type="similarity">
    <text evidence="6">Belongs to the cyclic nucleotide phosphodiesterase family. PDE7 subfamily.</text>
</comment>
<evidence type="ECO:0000259" key="12">
    <source>
        <dbReference type="PROSITE" id="PS51845"/>
    </source>
</evidence>
<proteinExistence type="inferred from homology"/>
<dbReference type="Pfam" id="PF00233">
    <property type="entry name" value="PDEase_I"/>
    <property type="match status" value="1"/>
</dbReference>
<comment type="cofactor">
    <cofactor evidence="10">
        <name>a divalent metal cation</name>
        <dbReference type="ChEBI" id="CHEBI:60240"/>
    </cofactor>
    <text evidence="10">Binds 2 divalent metal cations per subunit. Site 1 may preferentially bind zinc ions, while site 2 has a preference for magnesium and/or manganese ions.</text>
</comment>
<accession>A0A8C6VZ37</accession>
<feature type="binding site" evidence="8">
    <location>
        <position position="422"/>
    </location>
    <ligand>
        <name>AMP</name>
        <dbReference type="ChEBI" id="CHEBI:456215"/>
    </ligand>
</feature>
<evidence type="ECO:0000256" key="1">
    <source>
        <dbReference type="ARBA" id="ARBA00000621"/>
    </source>
</evidence>
<feature type="domain" description="PDEase" evidence="12">
    <location>
        <begin position="145"/>
        <end position="468"/>
    </location>
</feature>
<feature type="binding site" evidence="9">
    <location>
        <position position="262"/>
    </location>
    <ligand>
        <name>Zn(2+)</name>
        <dbReference type="ChEBI" id="CHEBI:29105"/>
        <label>1</label>
    </ligand>
</feature>
<dbReference type="Proteomes" id="UP000694548">
    <property type="component" value="Chromosome sgr04"/>
</dbReference>
<dbReference type="InterPro" id="IPR003607">
    <property type="entry name" value="HD/PDEase_dom"/>
</dbReference>
<dbReference type="Ensembl" id="ENSNFUT00015052610.1">
    <property type="protein sequence ID" value="ENSNFUP00015050438.1"/>
    <property type="gene ID" value="ENSNFUG00015023665.1"/>
</dbReference>
<feature type="active site" description="Proton donor" evidence="7">
    <location>
        <position position="221"/>
    </location>
</feature>
<dbReference type="InterPro" id="IPR002073">
    <property type="entry name" value="PDEase_catalytic_dom"/>
</dbReference>
<dbReference type="InterPro" id="IPR023088">
    <property type="entry name" value="PDEase"/>
</dbReference>
<evidence type="ECO:0000313" key="14">
    <source>
        <dbReference type="Proteomes" id="UP000694548"/>
    </source>
</evidence>
<keyword evidence="5" id="KW-0114">cAMP</keyword>
<dbReference type="PANTHER" id="PTHR11347">
    <property type="entry name" value="CYCLIC NUCLEOTIDE PHOSPHODIESTERASE"/>
    <property type="match status" value="1"/>
</dbReference>
<dbReference type="EC" id="3.1.4.-" evidence="10"/>
<reference evidence="13" key="3">
    <citation type="submission" date="2025-09" db="UniProtKB">
        <authorList>
            <consortium name="Ensembl"/>
        </authorList>
    </citation>
    <scope>IDENTIFICATION</scope>
</reference>
<keyword evidence="3 9" id="KW-0479">Metal-binding</keyword>
<gene>
    <name evidence="13" type="primary">PDE7B</name>
</gene>
<evidence type="ECO:0000256" key="3">
    <source>
        <dbReference type="ARBA" id="ARBA00022723"/>
    </source>
</evidence>
<evidence type="ECO:0000313" key="13">
    <source>
        <dbReference type="Ensembl" id="ENSNFUP00015050438.1"/>
    </source>
</evidence>